<dbReference type="InterPro" id="IPR000868">
    <property type="entry name" value="Isochorismatase-like_dom"/>
</dbReference>
<proteinExistence type="predicted"/>
<dbReference type="RefSeq" id="WP_146652420.1">
    <property type="nucleotide sequence ID" value="NZ_CP012333.1"/>
</dbReference>
<sequence>MERLLPASTVLLVVDVQEKLAAAMPDEALSSVVRNTGILLDAAKALGVRVVASEQYPKGLGPTLAPLATKLADLGVTPMPKMTFDACSDLAIARTLSQLAPRAVVVTGMESHVCVFQTARELVRRGYATYVVSDAVASRREDNRQMGLSLCEQAGATLTVTETVAFDLLERAGTEAFKTVSKLVR</sequence>
<reference evidence="2 3" key="1">
    <citation type="submission" date="2015-08" db="EMBL/GenBank/DDBJ databases">
        <authorList>
            <person name="Babu N.S."/>
            <person name="Beckwith C.J."/>
            <person name="Beseler K.G."/>
            <person name="Brison A."/>
            <person name="Carone J.V."/>
            <person name="Caskin T.P."/>
            <person name="Diamond M."/>
            <person name="Durham M.E."/>
            <person name="Foxe J.M."/>
            <person name="Go M."/>
            <person name="Henderson B.A."/>
            <person name="Jones I.B."/>
            <person name="McGettigan J.A."/>
            <person name="Micheletti S.J."/>
            <person name="Nasrallah M.E."/>
            <person name="Ortiz D."/>
            <person name="Piller C.R."/>
            <person name="Privatt S.R."/>
            <person name="Schneider S.L."/>
            <person name="Sharp S."/>
            <person name="Smith T.C."/>
            <person name="Stanton J.D."/>
            <person name="Ullery H.E."/>
            <person name="Wilson R.J."/>
            <person name="Serrano M.G."/>
            <person name="Buck G."/>
            <person name="Lee V."/>
            <person name="Wang Y."/>
            <person name="Carvalho R."/>
            <person name="Voegtly L."/>
            <person name="Shi R."/>
            <person name="Duckworth R."/>
            <person name="Johnson A."/>
            <person name="Loviza R."/>
            <person name="Walstead R."/>
            <person name="Shah Z."/>
            <person name="Kiflezghi M."/>
            <person name="Wade K."/>
            <person name="Ball S.L."/>
            <person name="Bradley K.W."/>
            <person name="Asai D.J."/>
            <person name="Bowman C.A."/>
            <person name="Russell D.A."/>
            <person name="Pope W.H."/>
            <person name="Jacobs-Sera D."/>
            <person name="Hendrix R.W."/>
            <person name="Hatfull G.F."/>
        </authorList>
    </citation>
    <scope>NUCLEOTIDE SEQUENCE [LARGE SCALE GENOMIC DNA]</scope>
    <source>
        <strain evidence="2 3">DSM 27648</strain>
    </source>
</reference>
<dbReference type="InterPro" id="IPR036380">
    <property type="entry name" value="Isochorismatase-like_sf"/>
</dbReference>
<dbReference type="STRING" id="1391654.AKJ09_07952"/>
<feature type="domain" description="Isochorismatase-like" evidence="1">
    <location>
        <begin position="9"/>
        <end position="162"/>
    </location>
</feature>
<dbReference type="InterPro" id="IPR050993">
    <property type="entry name" value="Isochorismatase_domain"/>
</dbReference>
<dbReference type="AlphaFoldDB" id="A0A0K1Q6E5"/>
<evidence type="ECO:0000259" key="1">
    <source>
        <dbReference type="Pfam" id="PF00857"/>
    </source>
</evidence>
<organism evidence="2 3">
    <name type="scientific">Labilithrix luteola</name>
    <dbReference type="NCBI Taxonomy" id="1391654"/>
    <lineage>
        <taxon>Bacteria</taxon>
        <taxon>Pseudomonadati</taxon>
        <taxon>Myxococcota</taxon>
        <taxon>Polyangia</taxon>
        <taxon>Polyangiales</taxon>
        <taxon>Labilitrichaceae</taxon>
        <taxon>Labilithrix</taxon>
    </lineage>
</organism>
<protein>
    <submittedName>
        <fullName evidence="2">Isochorismatase</fullName>
    </submittedName>
</protein>
<gene>
    <name evidence="2" type="ORF">AKJ09_07952</name>
</gene>
<dbReference type="PANTHER" id="PTHR14119:SF3">
    <property type="entry name" value="ISOCHORISMATASE DOMAIN-CONTAINING PROTEIN 2"/>
    <property type="match status" value="1"/>
</dbReference>
<dbReference type="PANTHER" id="PTHR14119">
    <property type="entry name" value="HYDROLASE"/>
    <property type="match status" value="1"/>
</dbReference>
<dbReference type="SUPFAM" id="SSF52499">
    <property type="entry name" value="Isochorismatase-like hydrolases"/>
    <property type="match status" value="1"/>
</dbReference>
<dbReference type="OrthoDB" id="9796958at2"/>
<dbReference type="Proteomes" id="UP000064967">
    <property type="component" value="Chromosome"/>
</dbReference>
<evidence type="ECO:0000313" key="3">
    <source>
        <dbReference type="Proteomes" id="UP000064967"/>
    </source>
</evidence>
<dbReference type="Pfam" id="PF00857">
    <property type="entry name" value="Isochorismatase"/>
    <property type="match status" value="1"/>
</dbReference>
<dbReference type="Gene3D" id="3.40.50.850">
    <property type="entry name" value="Isochorismatase-like"/>
    <property type="match status" value="1"/>
</dbReference>
<evidence type="ECO:0000313" key="2">
    <source>
        <dbReference type="EMBL" id="AKV01289.1"/>
    </source>
</evidence>
<name>A0A0K1Q6E5_9BACT</name>
<dbReference type="PATRIC" id="fig|1391654.3.peg.8060"/>
<dbReference type="EMBL" id="CP012333">
    <property type="protein sequence ID" value="AKV01289.1"/>
    <property type="molecule type" value="Genomic_DNA"/>
</dbReference>
<keyword evidence="3" id="KW-1185">Reference proteome</keyword>
<accession>A0A0K1Q6E5</accession>
<dbReference type="KEGG" id="llu:AKJ09_07952"/>